<feature type="region of interest" description="Disordered" evidence="1">
    <location>
        <begin position="79"/>
        <end position="169"/>
    </location>
</feature>
<dbReference type="Proteomes" id="UP000308768">
    <property type="component" value="Unassembled WGS sequence"/>
</dbReference>
<feature type="compositionally biased region" description="Low complexity" evidence="1">
    <location>
        <begin position="130"/>
        <end position="157"/>
    </location>
</feature>
<evidence type="ECO:0000256" key="1">
    <source>
        <dbReference type="SAM" id="MobiDB-lite"/>
    </source>
</evidence>
<dbReference type="AlphaFoldDB" id="A0A4U0XAM8"/>
<reference evidence="2 3" key="1">
    <citation type="submission" date="2017-03" db="EMBL/GenBank/DDBJ databases">
        <title>Genomes of endolithic fungi from Antarctica.</title>
        <authorList>
            <person name="Coleine C."/>
            <person name="Masonjones S."/>
            <person name="Stajich J.E."/>
        </authorList>
    </citation>
    <scope>NUCLEOTIDE SEQUENCE [LARGE SCALE GENOMIC DNA]</scope>
    <source>
        <strain evidence="2 3">CCFEE 5187</strain>
    </source>
</reference>
<evidence type="ECO:0000313" key="3">
    <source>
        <dbReference type="Proteomes" id="UP000308768"/>
    </source>
</evidence>
<gene>
    <name evidence="2" type="ORF">B0A49_07443</name>
</gene>
<keyword evidence="3" id="KW-1185">Reference proteome</keyword>
<organism evidence="2 3">
    <name type="scientific">Cryomyces minteri</name>
    <dbReference type="NCBI Taxonomy" id="331657"/>
    <lineage>
        <taxon>Eukaryota</taxon>
        <taxon>Fungi</taxon>
        <taxon>Dikarya</taxon>
        <taxon>Ascomycota</taxon>
        <taxon>Pezizomycotina</taxon>
        <taxon>Dothideomycetes</taxon>
        <taxon>Dothideomycetes incertae sedis</taxon>
        <taxon>Cryomyces</taxon>
    </lineage>
</organism>
<evidence type="ECO:0000313" key="2">
    <source>
        <dbReference type="EMBL" id="TKA73720.1"/>
    </source>
</evidence>
<proteinExistence type="predicted"/>
<feature type="region of interest" description="Disordered" evidence="1">
    <location>
        <begin position="213"/>
        <end position="234"/>
    </location>
</feature>
<name>A0A4U0XAM8_9PEZI</name>
<sequence length="338" mass="35997">MYDRRYPSSMSFFSFLKASSQASSSAKGRKGKGPAVVVEAAPLPNVYIPTRAARDHLVLVPRYWEDERVRAWNAVRNASLGGAGPEEPDNGKGREGARRPRLTMRPTPEHGNRSLSYEHAQRPLLPRKNSSSSASLGASPVRGSSGGSAPASSSRRPSQQRTSLTSIAEEPKVKVAQRYYFTHQGRVPVARIVDVPQAAPTPPPRVAPFVAPRLSSSRSRGPALCPPAAASSSHQVTAAHKEVWLLNEKLLAAEKKPVYFSHQNPRGFARSTPSNGEIPPPPPPGDAPRQDSSSSSVTHADTPRSSTLTVGTTGVDTPATDVSADPPAYDGKGKGKAL</sequence>
<dbReference type="EMBL" id="NAJN01000411">
    <property type="protein sequence ID" value="TKA73720.1"/>
    <property type="molecule type" value="Genomic_DNA"/>
</dbReference>
<accession>A0A4U0XAM8</accession>
<protein>
    <submittedName>
        <fullName evidence="2">Uncharacterized protein</fullName>
    </submittedName>
</protein>
<comment type="caution">
    <text evidence="2">The sequence shown here is derived from an EMBL/GenBank/DDBJ whole genome shotgun (WGS) entry which is preliminary data.</text>
</comment>
<feature type="region of interest" description="Disordered" evidence="1">
    <location>
        <begin position="263"/>
        <end position="338"/>
    </location>
</feature>
<feature type="compositionally biased region" description="Basic and acidic residues" evidence="1">
    <location>
        <begin position="89"/>
        <end position="98"/>
    </location>
</feature>
<feature type="compositionally biased region" description="Polar residues" evidence="1">
    <location>
        <begin position="290"/>
        <end position="315"/>
    </location>
</feature>